<feature type="domain" description="2Fe-2S ferredoxin-type" evidence="1">
    <location>
        <begin position="3"/>
        <end position="87"/>
    </location>
</feature>
<dbReference type="PROSITE" id="PS00197">
    <property type="entry name" value="2FE2S_FER_1"/>
    <property type="match status" value="1"/>
</dbReference>
<reference evidence="2 3" key="2">
    <citation type="submission" date="2018-12" db="EMBL/GenBank/DDBJ databases">
        <title>Simiduia agarivorans gen. nov., sp. nov., a marine, agarolytic bacterium isolated from shallow coastal water from Keelung, Taiwan.</title>
        <authorList>
            <person name="Shieh W.Y."/>
        </authorList>
    </citation>
    <scope>NUCLEOTIDE SEQUENCE [LARGE SCALE GENOMIC DNA]</scope>
    <source>
        <strain evidence="2 3">GTF-13</strain>
    </source>
</reference>
<protein>
    <submittedName>
        <fullName evidence="2">2Fe-2S ferredoxin-like protein</fullName>
    </submittedName>
</protein>
<dbReference type="PANTHER" id="PTHR30212:SF2">
    <property type="entry name" value="PROTEIN YIIM"/>
    <property type="match status" value="1"/>
</dbReference>
<dbReference type="InterPro" id="IPR001041">
    <property type="entry name" value="2Fe-2S_ferredoxin-type"/>
</dbReference>
<dbReference type="CDD" id="cd00207">
    <property type="entry name" value="fer2"/>
    <property type="match status" value="1"/>
</dbReference>
<keyword evidence="3" id="KW-1185">Reference proteome</keyword>
<proteinExistence type="predicted"/>
<dbReference type="SUPFAM" id="SSF54292">
    <property type="entry name" value="2Fe-2S ferredoxin-like"/>
    <property type="match status" value="1"/>
</dbReference>
<accession>A0A3P3VQ93</accession>
<dbReference type="Pfam" id="PF00111">
    <property type="entry name" value="Fer2"/>
    <property type="match status" value="1"/>
</dbReference>
<dbReference type="InterPro" id="IPR012675">
    <property type="entry name" value="Beta-grasp_dom_sf"/>
</dbReference>
<comment type="caution">
    <text evidence="2">The sequence shown here is derived from an EMBL/GenBank/DDBJ whole genome shotgun (WGS) entry which is preliminary data.</text>
</comment>
<name>A0A3P3VQ93_9GAMM</name>
<dbReference type="Proteomes" id="UP000280792">
    <property type="component" value="Unassembled WGS sequence"/>
</dbReference>
<dbReference type="InterPro" id="IPR036010">
    <property type="entry name" value="2Fe-2S_ferredoxin-like_sf"/>
</dbReference>
<dbReference type="RefSeq" id="WP_125014544.1">
    <property type="nucleotide sequence ID" value="NZ_QWEZ01000001.1"/>
</dbReference>
<dbReference type="AlphaFoldDB" id="A0A3P3VQ93"/>
<dbReference type="EMBL" id="QWEZ01000001">
    <property type="protein sequence ID" value="RRJ84118.1"/>
    <property type="molecule type" value="Genomic_DNA"/>
</dbReference>
<dbReference type="InterPro" id="IPR052353">
    <property type="entry name" value="Benzoxazolinone_Detox_Enz"/>
</dbReference>
<gene>
    <name evidence="2" type="ORF">D0544_03080</name>
</gene>
<dbReference type="PROSITE" id="PS51085">
    <property type="entry name" value="2FE2S_FER_2"/>
    <property type="match status" value="1"/>
</dbReference>
<sequence length="91" mass="10268">MTHIVKVMDGFSFMPREGQTLLEALESERVEIDYQCRQGFCGACQVELLAGEVEYEQEPVAFVPPGRILPCCCRTRSDITIEIPESQRKTG</sequence>
<organism evidence="2 3">
    <name type="scientific">Aestuariirhabdus litorea</name>
    <dbReference type="NCBI Taxonomy" id="2528527"/>
    <lineage>
        <taxon>Bacteria</taxon>
        <taxon>Pseudomonadati</taxon>
        <taxon>Pseudomonadota</taxon>
        <taxon>Gammaproteobacteria</taxon>
        <taxon>Oceanospirillales</taxon>
        <taxon>Aestuariirhabdaceae</taxon>
        <taxon>Aestuariirhabdus</taxon>
    </lineage>
</organism>
<dbReference type="PANTHER" id="PTHR30212">
    <property type="entry name" value="PROTEIN YIIM"/>
    <property type="match status" value="1"/>
</dbReference>
<evidence type="ECO:0000313" key="2">
    <source>
        <dbReference type="EMBL" id="RRJ84118.1"/>
    </source>
</evidence>
<reference evidence="2 3" key="1">
    <citation type="submission" date="2018-08" db="EMBL/GenBank/DDBJ databases">
        <authorList>
            <person name="Khan S.A."/>
        </authorList>
    </citation>
    <scope>NUCLEOTIDE SEQUENCE [LARGE SCALE GENOMIC DNA]</scope>
    <source>
        <strain evidence="2 3">GTF-13</strain>
    </source>
</reference>
<dbReference type="NCBIfam" id="NF007985">
    <property type="entry name" value="PRK10713.1"/>
    <property type="match status" value="1"/>
</dbReference>
<dbReference type="Gene3D" id="3.10.20.30">
    <property type="match status" value="1"/>
</dbReference>
<evidence type="ECO:0000259" key="1">
    <source>
        <dbReference type="PROSITE" id="PS51085"/>
    </source>
</evidence>
<dbReference type="InterPro" id="IPR006058">
    <property type="entry name" value="2Fe2S_fd_BS"/>
</dbReference>
<dbReference type="GO" id="GO:0051537">
    <property type="term" value="F:2 iron, 2 sulfur cluster binding"/>
    <property type="evidence" value="ECO:0007669"/>
    <property type="project" value="InterPro"/>
</dbReference>
<evidence type="ECO:0000313" key="3">
    <source>
        <dbReference type="Proteomes" id="UP000280792"/>
    </source>
</evidence>